<keyword evidence="12" id="KW-1185">Reference proteome</keyword>
<comment type="caution">
    <text evidence="2">The sequence shown here is derived from an EMBL/GenBank/DDBJ whole genome shotgun (WGS) entry which is preliminary data.</text>
</comment>
<evidence type="ECO:0000313" key="9">
    <source>
        <dbReference type="EMBL" id="KAG8459756.1"/>
    </source>
</evidence>
<reference evidence="2" key="1">
    <citation type="submission" date="2021-05" db="EMBL/GenBank/DDBJ databases">
        <title>The genome of the haptophyte Pavlova lutheri (Diacronema luteri, Pavlovales) - a model for lipid biosynthesis in eukaryotic algae.</title>
        <authorList>
            <person name="Hulatt C.J."/>
            <person name="Posewitz M.C."/>
        </authorList>
    </citation>
    <scope>NUCLEOTIDE SEQUENCE</scope>
    <source>
        <strain evidence="2">NIVA-4/92</strain>
    </source>
</reference>
<dbReference type="EMBL" id="JAGTXO010000007">
    <property type="protein sequence ID" value="KAG8466501.1"/>
    <property type="molecule type" value="Genomic_DNA"/>
</dbReference>
<evidence type="ECO:0000313" key="12">
    <source>
        <dbReference type="Proteomes" id="UP000751190"/>
    </source>
</evidence>
<evidence type="ECO:0000313" key="6">
    <source>
        <dbReference type="EMBL" id="KAG8458425.1"/>
    </source>
</evidence>
<dbReference type="EMBL" id="JAGTXO010000057">
    <property type="protein sequence ID" value="KAG8458054.1"/>
    <property type="molecule type" value="Genomic_DNA"/>
</dbReference>
<proteinExistence type="predicted"/>
<feature type="non-terminal residue" evidence="2">
    <location>
        <position position="1"/>
    </location>
</feature>
<gene>
    <name evidence="5" type="ORF">KFE25_001495</name>
    <name evidence="10" type="ORF">KFE25_003795</name>
    <name evidence="6" type="ORF">KFE25_004303</name>
    <name evidence="1" type="ORF">KFE25_004566</name>
    <name evidence="11" type="ORF">KFE25_007880</name>
    <name evidence="7" type="ORF">KFE25_008376</name>
    <name evidence="2" type="ORF">KFE25_009759</name>
    <name evidence="3" type="ORF">KFE25_012630</name>
    <name evidence="4" type="ORF">KFE25_012714</name>
    <name evidence="8" type="ORF">KFE25_012968</name>
    <name evidence="9" type="ORF">KFE25_014319</name>
</gene>
<evidence type="ECO:0000313" key="8">
    <source>
        <dbReference type="EMBL" id="KAG8459332.1"/>
    </source>
</evidence>
<dbReference type="EMBL" id="JAGTXO010000059">
    <property type="protein sequence ID" value="KAG8457959.1"/>
    <property type="molecule type" value="Genomic_DNA"/>
</dbReference>
<sequence>MWRRCARTMCRAT</sequence>
<dbReference type="EMBL" id="JAGTXO010000061">
    <property type="protein sequence ID" value="KAG8457861.1"/>
    <property type="molecule type" value="Genomic_DNA"/>
</dbReference>
<protein>
    <submittedName>
        <fullName evidence="2">Uncharacterized protein</fullName>
    </submittedName>
</protein>
<dbReference type="EMBL" id="JAGTXO010000015">
    <property type="protein sequence ID" value="KAG8463522.1"/>
    <property type="molecule type" value="Genomic_DNA"/>
</dbReference>
<dbReference type="Proteomes" id="UP000751190">
    <property type="component" value="Unassembled WGS sequence"/>
</dbReference>
<evidence type="ECO:0000313" key="2">
    <source>
        <dbReference type="EMBL" id="KAG8457861.1"/>
    </source>
</evidence>
<evidence type="ECO:0000313" key="3">
    <source>
        <dbReference type="EMBL" id="KAG8457959.1"/>
    </source>
</evidence>
<evidence type="ECO:0000313" key="11">
    <source>
        <dbReference type="EMBL" id="KAG8466501.1"/>
    </source>
</evidence>
<accession>A0A8J5X456</accession>
<evidence type="ECO:0000313" key="1">
    <source>
        <dbReference type="EMBL" id="KAG8457041.1"/>
    </source>
</evidence>
<evidence type="ECO:0000313" key="4">
    <source>
        <dbReference type="EMBL" id="KAG8458054.1"/>
    </source>
</evidence>
<evidence type="ECO:0000313" key="5">
    <source>
        <dbReference type="EMBL" id="KAG8458203.1"/>
    </source>
</evidence>
<evidence type="ECO:0000313" key="10">
    <source>
        <dbReference type="EMBL" id="KAG8463522.1"/>
    </source>
</evidence>
<dbReference type="EMBL" id="JAGTXO010000086">
    <property type="protein sequence ID" value="KAG8457041.1"/>
    <property type="molecule type" value="Genomic_DNA"/>
</dbReference>
<dbReference type="EMBL" id="JAGTXO010000051">
    <property type="protein sequence ID" value="KAG8458425.1"/>
    <property type="molecule type" value="Genomic_DNA"/>
</dbReference>
<dbReference type="EMBL" id="JAGTXO010000049">
    <property type="protein sequence ID" value="KAG8458579.1"/>
    <property type="molecule type" value="Genomic_DNA"/>
</dbReference>
<evidence type="ECO:0000313" key="7">
    <source>
        <dbReference type="EMBL" id="KAG8458579.1"/>
    </source>
</evidence>
<name>A0A8J5X456_DIALT</name>
<dbReference type="EMBL" id="JAGTXO010000041">
    <property type="protein sequence ID" value="KAG8459332.1"/>
    <property type="molecule type" value="Genomic_DNA"/>
</dbReference>
<dbReference type="EMBL" id="JAGTXO010000055">
    <property type="protein sequence ID" value="KAG8458203.1"/>
    <property type="molecule type" value="Genomic_DNA"/>
</dbReference>
<organism evidence="2 12">
    <name type="scientific">Diacronema lutheri</name>
    <name type="common">Unicellular marine alga</name>
    <name type="synonym">Monochrysis lutheri</name>
    <dbReference type="NCBI Taxonomy" id="2081491"/>
    <lineage>
        <taxon>Eukaryota</taxon>
        <taxon>Haptista</taxon>
        <taxon>Haptophyta</taxon>
        <taxon>Pavlovophyceae</taxon>
        <taxon>Pavlovales</taxon>
        <taxon>Pavlovaceae</taxon>
        <taxon>Diacronema</taxon>
    </lineage>
</organism>
<dbReference type="EMBL" id="JAGTXO010000037">
    <property type="protein sequence ID" value="KAG8459756.1"/>
    <property type="molecule type" value="Genomic_DNA"/>
</dbReference>